<evidence type="ECO:0000256" key="6">
    <source>
        <dbReference type="ARBA" id="ARBA00023239"/>
    </source>
</evidence>
<proteinExistence type="inferred from homology"/>
<evidence type="ECO:0000256" key="5">
    <source>
        <dbReference type="ARBA" id="ARBA00013063"/>
    </source>
</evidence>
<keyword evidence="10" id="KW-1185">Reference proteome</keyword>
<dbReference type="CDD" id="cd00452">
    <property type="entry name" value="KDPG_aldolase"/>
    <property type="match status" value="1"/>
</dbReference>
<evidence type="ECO:0000256" key="2">
    <source>
        <dbReference type="ARBA" id="ARBA00004736"/>
    </source>
</evidence>
<dbReference type="NCBIfam" id="TIGR01182">
    <property type="entry name" value="eda"/>
    <property type="match status" value="1"/>
</dbReference>
<dbReference type="Pfam" id="PF01081">
    <property type="entry name" value="Aldolase"/>
    <property type="match status" value="1"/>
</dbReference>
<evidence type="ECO:0000256" key="4">
    <source>
        <dbReference type="ARBA" id="ARBA00011233"/>
    </source>
</evidence>
<dbReference type="PANTHER" id="PTHR30246:SF1">
    <property type="entry name" value="2-DEHYDRO-3-DEOXY-6-PHOSPHOGALACTONATE ALDOLASE-RELATED"/>
    <property type="match status" value="1"/>
</dbReference>
<dbReference type="InterPro" id="IPR013785">
    <property type="entry name" value="Aldolase_TIM"/>
</dbReference>
<sequence length="208" mass="21906">MTDVLKVLETSPVIPVLAFESAEEAVDVCRVIFEEGLKVLEITLRHPTALEAIAAVRKDLPADAIVGAGTVITPDLAKKAMDAGAEFGVSPGLTEELAKTVKALDWAFLPGVATLSEAMQAREWGFSELKFFPASLSGGPGFLKAVGSVLPDLTFCPTGGISADTAPEYRALKNVATVGGSWITPRGRDGKIHLDVVRELARTAVIAH</sequence>
<comment type="similarity">
    <text evidence="3">Belongs to the KHG/KDPG aldolase family.</text>
</comment>
<protein>
    <recommendedName>
        <fullName evidence="5">2-dehydro-3-deoxy-phosphogluconate aldolase</fullName>
        <ecNumber evidence="5">4.1.2.14</ecNumber>
    </recommendedName>
</protein>
<evidence type="ECO:0000313" key="9">
    <source>
        <dbReference type="EMBL" id="SDE02786.1"/>
    </source>
</evidence>
<dbReference type="STRING" id="637679.GCA_001550055_02013"/>
<dbReference type="InterPro" id="IPR031338">
    <property type="entry name" value="KDPG/KHG_AS_2"/>
</dbReference>
<reference evidence="9 10" key="1">
    <citation type="submission" date="2016-10" db="EMBL/GenBank/DDBJ databases">
        <authorList>
            <person name="de Groot N.N."/>
        </authorList>
    </citation>
    <scope>NUCLEOTIDE SEQUENCE [LARGE SCALE GENOMIC DNA]</scope>
    <source>
        <strain evidence="9 10">CGMCC 1.9109</strain>
    </source>
</reference>
<gene>
    <name evidence="9" type="ORF">SAMN04488071_1842</name>
</gene>
<dbReference type="PROSITE" id="PS00160">
    <property type="entry name" value="ALDOLASE_KDPG_KHG_2"/>
    <property type="match status" value="1"/>
</dbReference>
<dbReference type="SUPFAM" id="SSF51569">
    <property type="entry name" value="Aldolase"/>
    <property type="match status" value="1"/>
</dbReference>
<name>A0A1G6ZMM7_9PROT</name>
<organism evidence="9 10">
    <name type="scientific">Kordiimonas lacus</name>
    <dbReference type="NCBI Taxonomy" id="637679"/>
    <lineage>
        <taxon>Bacteria</taxon>
        <taxon>Pseudomonadati</taxon>
        <taxon>Pseudomonadota</taxon>
        <taxon>Alphaproteobacteria</taxon>
        <taxon>Kordiimonadales</taxon>
        <taxon>Kordiimonadaceae</taxon>
        <taxon>Kordiimonas</taxon>
    </lineage>
</organism>
<dbReference type="PROSITE" id="PS00159">
    <property type="entry name" value="ALDOLASE_KDPG_KHG_1"/>
    <property type="match status" value="1"/>
</dbReference>
<dbReference type="PANTHER" id="PTHR30246">
    <property type="entry name" value="2-KETO-3-DEOXY-6-PHOSPHOGLUCONATE ALDOLASE"/>
    <property type="match status" value="1"/>
</dbReference>
<dbReference type="RefSeq" id="WP_068304496.1">
    <property type="nucleotide sequence ID" value="NZ_FNAK01000004.1"/>
</dbReference>
<dbReference type="GO" id="GO:0008675">
    <property type="term" value="F:2-dehydro-3-deoxy-phosphogluconate aldolase activity"/>
    <property type="evidence" value="ECO:0007669"/>
    <property type="project" value="UniProtKB-EC"/>
</dbReference>
<evidence type="ECO:0000313" key="10">
    <source>
        <dbReference type="Proteomes" id="UP000183685"/>
    </source>
</evidence>
<keyword evidence="7" id="KW-0704">Schiff base</keyword>
<comment type="pathway">
    <text evidence="2">Carbohydrate acid metabolism; 2-dehydro-3-deoxy-D-gluconate degradation; D-glyceraldehyde 3-phosphate and pyruvate from 2-dehydro-3-deoxy-D-gluconate: step 2/2.</text>
</comment>
<dbReference type="InterPro" id="IPR000887">
    <property type="entry name" value="Aldlse_KDPG_KHG"/>
</dbReference>
<keyword evidence="6" id="KW-0456">Lyase</keyword>
<comment type="catalytic activity">
    <reaction evidence="1">
        <text>2-dehydro-3-deoxy-6-phospho-D-gluconate = D-glyceraldehyde 3-phosphate + pyruvate</text>
        <dbReference type="Rhea" id="RHEA:17089"/>
        <dbReference type="ChEBI" id="CHEBI:15361"/>
        <dbReference type="ChEBI" id="CHEBI:57569"/>
        <dbReference type="ChEBI" id="CHEBI:59776"/>
        <dbReference type="EC" id="4.1.2.14"/>
    </reaction>
</comment>
<dbReference type="AlphaFoldDB" id="A0A1G6ZMM7"/>
<dbReference type="InterPro" id="IPR031337">
    <property type="entry name" value="KDPG/KHG_AS_1"/>
</dbReference>
<dbReference type="OrthoDB" id="9805177at2"/>
<evidence type="ECO:0000256" key="3">
    <source>
        <dbReference type="ARBA" id="ARBA00006906"/>
    </source>
</evidence>
<comment type="subunit">
    <text evidence="4">Homotrimer.</text>
</comment>
<dbReference type="EC" id="4.1.2.14" evidence="5"/>
<dbReference type="EMBL" id="FNAK01000004">
    <property type="protein sequence ID" value="SDE02786.1"/>
    <property type="molecule type" value="Genomic_DNA"/>
</dbReference>
<evidence type="ECO:0000256" key="8">
    <source>
        <dbReference type="ARBA" id="ARBA00023277"/>
    </source>
</evidence>
<dbReference type="Gene3D" id="3.20.20.70">
    <property type="entry name" value="Aldolase class I"/>
    <property type="match status" value="1"/>
</dbReference>
<keyword evidence="8" id="KW-0119">Carbohydrate metabolism</keyword>
<dbReference type="Proteomes" id="UP000183685">
    <property type="component" value="Unassembled WGS sequence"/>
</dbReference>
<accession>A0A1G6ZMM7</accession>
<evidence type="ECO:0000256" key="1">
    <source>
        <dbReference type="ARBA" id="ARBA00000654"/>
    </source>
</evidence>
<evidence type="ECO:0000256" key="7">
    <source>
        <dbReference type="ARBA" id="ARBA00023270"/>
    </source>
</evidence>